<feature type="region of interest" description="Disordered" evidence="2">
    <location>
        <begin position="120"/>
        <end position="141"/>
    </location>
</feature>
<dbReference type="InterPro" id="IPR036236">
    <property type="entry name" value="Znf_C2H2_sf"/>
</dbReference>
<dbReference type="Proteomes" id="UP000230069">
    <property type="component" value="Unassembled WGS sequence"/>
</dbReference>
<reference evidence="4 5" key="1">
    <citation type="submission" date="2017-09" db="EMBL/GenBank/DDBJ databases">
        <title>WGS assembly of Aquilegia coerulea Goldsmith.</title>
        <authorList>
            <person name="Hodges S."/>
            <person name="Kramer E."/>
            <person name="Nordborg M."/>
            <person name="Tomkins J."/>
            <person name="Borevitz J."/>
            <person name="Derieg N."/>
            <person name="Yan J."/>
            <person name="Mihaltcheva S."/>
            <person name="Hayes R.D."/>
            <person name="Rokhsar D."/>
        </authorList>
    </citation>
    <scope>NUCLEOTIDE SEQUENCE [LARGE SCALE GENOMIC DNA]</scope>
    <source>
        <strain evidence="5">cv. Goldsmith</strain>
    </source>
</reference>
<dbReference type="PROSITE" id="PS50157">
    <property type="entry name" value="ZINC_FINGER_C2H2_2"/>
    <property type="match status" value="2"/>
</dbReference>
<dbReference type="EMBL" id="KZ305033">
    <property type="protein sequence ID" value="PIA45715.1"/>
    <property type="molecule type" value="Genomic_DNA"/>
</dbReference>
<protein>
    <recommendedName>
        <fullName evidence="3">C2H2-type domain-containing protein</fullName>
    </recommendedName>
</protein>
<accession>A0A2G5DQB2</accession>
<feature type="domain" description="C2H2-type" evidence="3">
    <location>
        <begin position="34"/>
        <end position="62"/>
    </location>
</feature>
<dbReference type="EMBL" id="KZ305033">
    <property type="protein sequence ID" value="PIA45716.1"/>
    <property type="molecule type" value="Genomic_DNA"/>
</dbReference>
<gene>
    <name evidence="4" type="ORF">AQUCO_01600153v1</name>
</gene>
<keyword evidence="5" id="KW-1185">Reference proteome</keyword>
<dbReference type="InterPro" id="IPR013087">
    <property type="entry name" value="Znf_C2H2_type"/>
</dbReference>
<dbReference type="PROSITE" id="PS00028">
    <property type="entry name" value="ZINC_FINGER_C2H2_1"/>
    <property type="match status" value="2"/>
</dbReference>
<proteinExistence type="predicted"/>
<evidence type="ECO:0000313" key="4">
    <source>
        <dbReference type="EMBL" id="PIA45715.1"/>
    </source>
</evidence>
<evidence type="ECO:0000256" key="2">
    <source>
        <dbReference type="SAM" id="MobiDB-lite"/>
    </source>
</evidence>
<keyword evidence="1" id="KW-0479">Metal-binding</keyword>
<dbReference type="AlphaFoldDB" id="A0A2G5DQB2"/>
<sequence length="141" mass="16766">MDRTLYCCHCTVEGFPDVYQMRKHYRNSHRGLKVVCTVCSNQFRRQEDLEDHAEEYHQKKSERLIVSCIHCPRMFLYKFGLKCHNGVVHDKLQVLCKKCGNVFLDEIDLDHHVKKHHNKFFSHHNSDGSHSDDEEEQAHED</sequence>
<dbReference type="Gene3D" id="3.30.160.60">
    <property type="entry name" value="Classic Zinc Finger"/>
    <property type="match status" value="2"/>
</dbReference>
<dbReference type="OrthoDB" id="654211at2759"/>
<organism evidence="4 5">
    <name type="scientific">Aquilegia coerulea</name>
    <name type="common">Rocky mountain columbine</name>
    <dbReference type="NCBI Taxonomy" id="218851"/>
    <lineage>
        <taxon>Eukaryota</taxon>
        <taxon>Viridiplantae</taxon>
        <taxon>Streptophyta</taxon>
        <taxon>Embryophyta</taxon>
        <taxon>Tracheophyta</taxon>
        <taxon>Spermatophyta</taxon>
        <taxon>Magnoliopsida</taxon>
        <taxon>Ranunculales</taxon>
        <taxon>Ranunculaceae</taxon>
        <taxon>Thalictroideae</taxon>
        <taxon>Aquilegia</taxon>
    </lineage>
</organism>
<evidence type="ECO:0000259" key="3">
    <source>
        <dbReference type="PROSITE" id="PS50157"/>
    </source>
</evidence>
<keyword evidence="1" id="KW-0862">Zinc</keyword>
<keyword evidence="1" id="KW-0863">Zinc-finger</keyword>
<evidence type="ECO:0000256" key="1">
    <source>
        <dbReference type="PROSITE-ProRule" id="PRU00042"/>
    </source>
</evidence>
<feature type="domain" description="C2H2-type" evidence="3">
    <location>
        <begin position="94"/>
        <end position="116"/>
    </location>
</feature>
<evidence type="ECO:0000313" key="5">
    <source>
        <dbReference type="Proteomes" id="UP000230069"/>
    </source>
</evidence>
<dbReference type="SUPFAM" id="SSF57667">
    <property type="entry name" value="beta-beta-alpha zinc fingers"/>
    <property type="match status" value="1"/>
</dbReference>
<name>A0A2G5DQB2_AQUCA</name>
<dbReference type="GO" id="GO:0008270">
    <property type="term" value="F:zinc ion binding"/>
    <property type="evidence" value="ECO:0007669"/>
    <property type="project" value="UniProtKB-KW"/>
</dbReference>
<dbReference type="STRING" id="218851.A0A2G5DQB2"/>
<feature type="compositionally biased region" description="Acidic residues" evidence="2">
    <location>
        <begin position="132"/>
        <end position="141"/>
    </location>
</feature>
<dbReference type="SMART" id="SM00355">
    <property type="entry name" value="ZnF_C2H2"/>
    <property type="match status" value="4"/>
</dbReference>